<reference evidence="9" key="1">
    <citation type="journal article" date="2018" name="DNA Res.">
        <title>Multiple hybrid de novo genome assembly of finger millet, an orphan allotetraploid crop.</title>
        <authorList>
            <person name="Hatakeyama M."/>
            <person name="Aluri S."/>
            <person name="Balachadran M.T."/>
            <person name="Sivarajan S.R."/>
            <person name="Patrignani A."/>
            <person name="Gruter S."/>
            <person name="Poveda L."/>
            <person name="Shimizu-Inatsugi R."/>
            <person name="Baeten J."/>
            <person name="Francoijs K.J."/>
            <person name="Nataraja K.N."/>
            <person name="Reddy Y.A.N."/>
            <person name="Phadnis S."/>
            <person name="Ravikumar R.L."/>
            <person name="Schlapbach R."/>
            <person name="Sreeman S.M."/>
            <person name="Shimizu K.K."/>
        </authorList>
    </citation>
    <scope>NUCLEOTIDE SEQUENCE</scope>
</reference>
<organism evidence="9 10">
    <name type="scientific">Eleusine coracana subsp. coracana</name>
    <dbReference type="NCBI Taxonomy" id="191504"/>
    <lineage>
        <taxon>Eukaryota</taxon>
        <taxon>Viridiplantae</taxon>
        <taxon>Streptophyta</taxon>
        <taxon>Embryophyta</taxon>
        <taxon>Tracheophyta</taxon>
        <taxon>Spermatophyta</taxon>
        <taxon>Magnoliopsida</taxon>
        <taxon>Liliopsida</taxon>
        <taxon>Poales</taxon>
        <taxon>Poaceae</taxon>
        <taxon>PACMAD clade</taxon>
        <taxon>Chloridoideae</taxon>
        <taxon>Cynodonteae</taxon>
        <taxon>Eleusininae</taxon>
        <taxon>Eleusine</taxon>
    </lineage>
</organism>
<dbReference type="GO" id="GO:0005694">
    <property type="term" value="C:chromosome"/>
    <property type="evidence" value="ECO:0007669"/>
    <property type="project" value="UniProtKB-ARBA"/>
</dbReference>
<keyword evidence="2" id="KW-0378">Hydrolase</keyword>
<evidence type="ECO:0000256" key="3">
    <source>
        <dbReference type="ARBA" id="ARBA00022806"/>
    </source>
</evidence>
<name>A0AAV5C0R8_ELECO</name>
<dbReference type="AlphaFoldDB" id="A0AAV5C0R8"/>
<feature type="compositionally biased region" description="Polar residues" evidence="5">
    <location>
        <begin position="271"/>
        <end position="281"/>
    </location>
</feature>
<dbReference type="SUPFAM" id="SSF52540">
    <property type="entry name" value="P-loop containing nucleoside triphosphate hydrolases"/>
    <property type="match status" value="1"/>
</dbReference>
<keyword evidence="3" id="KW-0347">Helicase</keyword>
<feature type="region of interest" description="Disordered" evidence="5">
    <location>
        <begin position="1"/>
        <end position="38"/>
    </location>
</feature>
<evidence type="ECO:0000259" key="8">
    <source>
        <dbReference type="Pfam" id="PF20073"/>
    </source>
</evidence>
<dbReference type="GO" id="GO:0016787">
    <property type="term" value="F:hydrolase activity"/>
    <property type="evidence" value="ECO:0007669"/>
    <property type="project" value="UniProtKB-KW"/>
</dbReference>
<keyword evidence="1" id="KW-0547">Nucleotide-binding</keyword>
<feature type="region of interest" description="Disordered" evidence="5">
    <location>
        <begin position="948"/>
        <end position="968"/>
    </location>
</feature>
<dbReference type="InterPro" id="IPR041679">
    <property type="entry name" value="DNA2/NAM7-like_C"/>
</dbReference>
<keyword evidence="4" id="KW-0067">ATP-binding</keyword>
<feature type="region of interest" description="Disordered" evidence="5">
    <location>
        <begin position="831"/>
        <end position="893"/>
    </location>
</feature>
<feature type="compositionally biased region" description="Basic and acidic residues" evidence="5">
    <location>
        <begin position="1018"/>
        <end position="1043"/>
    </location>
</feature>
<dbReference type="GO" id="GO:0004386">
    <property type="term" value="F:helicase activity"/>
    <property type="evidence" value="ECO:0007669"/>
    <property type="project" value="UniProtKB-KW"/>
</dbReference>
<evidence type="ECO:0000259" key="7">
    <source>
        <dbReference type="Pfam" id="PF13087"/>
    </source>
</evidence>
<feature type="region of interest" description="Disordered" evidence="5">
    <location>
        <begin position="248"/>
        <end position="281"/>
    </location>
</feature>
<feature type="compositionally biased region" description="Polar residues" evidence="5">
    <location>
        <begin position="866"/>
        <end position="881"/>
    </location>
</feature>
<gene>
    <name evidence="9" type="primary">ga07701</name>
    <name evidence="9" type="ORF">PR202_ga07701</name>
</gene>
<evidence type="ECO:0000313" key="10">
    <source>
        <dbReference type="Proteomes" id="UP001054889"/>
    </source>
</evidence>
<comment type="caution">
    <text evidence="9">The sequence shown here is derived from an EMBL/GenBank/DDBJ whole genome shotgun (WGS) entry which is preliminary data.</text>
</comment>
<accession>A0AAV5C0R8</accession>
<feature type="region of interest" description="Disordered" evidence="5">
    <location>
        <begin position="1195"/>
        <end position="1255"/>
    </location>
</feature>
<feature type="compositionally biased region" description="Basic and acidic residues" evidence="5">
    <location>
        <begin position="835"/>
        <end position="844"/>
    </location>
</feature>
<evidence type="ECO:0000313" key="9">
    <source>
        <dbReference type="EMBL" id="GJM91338.1"/>
    </source>
</evidence>
<dbReference type="Proteomes" id="UP001054889">
    <property type="component" value="Unassembled WGS sequence"/>
</dbReference>
<protein>
    <submittedName>
        <fullName evidence="9">Uncharacterized protein</fullName>
    </submittedName>
</protein>
<sequence length="1255" mass="140857">MRRPHGAGEWRRDDDPGGLDGDEEERHQAPPAKDSPGDALWRWRSQWLSDVVLSWSVDRILDKEMLRDKIHGGQLLLQVSKIPETFNSMEQYMTSFFGPLLEEVRGDMCSSMEDISGAPYASVQSVDSMRKGKGKGLYEIKLDKWSGMSNHGSGIDSYKPKSADVLLILDTRPSTKSDILRHSESCVIVWVTKVHHGNKLTVKASRSMETGNHGDERAQRGVNKYDKMYAESLDESWHILDQEAMAPKSSNSSVHDSVRKEPQQVVKCSGPQRQNGNGLSDSSRRWSFYALYLTNMITYDRVWVVLRRGLTMDSKIIHSMLARKDHQFASGDDVSDQLLFTIFMPSEEPPESSISHDDLIDDTVDGLHDYNTDLPLDNPFDIKCHCMKTLMDLSKMRLPCEDNDLSIKDLCLKQAKLIFCTASGSYDLFRLQSVMPLSILVIDEAAQLKECESLVPLLHPGIEHVLLIGDENQLSSLVKSKIAKDADFGRSLYQRLCTLGYSKHLLEVQYRMDPCISKFPNASFYDNRILDGPTVKQEGYARRYLPGPIYGAYSFIHIENDMEMLDNLGQSSKNMAEVAVAANIVERLAKECSEKRQKTSVGVISPYTAQVIALQDTLGRKFEKHEFLSVTVKSIDGFQGGEEDIILISTVRSNKDGKVGFLSDTGRINVALTRAKYCLWILGNGTTLLASNSIWAELVRDSKRRCCFFDAFDDKDLAEVVKLATELNQRKQRGQRNGCGNHANGAPPWSSRHDVVSFRNNPPRCNQLPADGNVRSITRSHDRGPNACRFPAGKEKMYGTHIQQQKPFHSGAYSYQSDSVPANQYGFNNYRTSRNQHDLPEGCRRWPTQHPQRDPHGRLHRGPLCGSSQTSNGRHAPSRSAQTEESHGRTSILGTWQRPGSFCNGESQISFLYPESQDMAAYPCGHDSFQKGFDSYGIVNSESGRINGDRRFSNRAPQAPYGRFHGRGVGKPSWRERYIYHRTEQPHCQGKNVSYKTAPHQLRAPEQRGIKRDWCLAESSDSARQDSAKMRPESGGRNPRQEQHGSSGALAHKLPTSMQGVTNRDGCEAEASVSPSYANSPEVRLEYSDQPHFQVRDDSLEAASYELPVPKQGGMAINLCEAETSDTLGQQKHQARQYVSSGASFHEPVLEQQRMETDLCEPEASDAQYQVQDGSSEAASRRMLLHEQRRTVTDLCEAQQPDKPSKVQYGNSEAASHEMPVPEQRTNTNLCDAQTSSIPQNNPEIKMESAEPDRL</sequence>
<evidence type="ECO:0000256" key="5">
    <source>
        <dbReference type="SAM" id="MobiDB-lite"/>
    </source>
</evidence>
<dbReference type="CDD" id="cd18808">
    <property type="entry name" value="SF1_C_Upf1"/>
    <property type="match status" value="1"/>
</dbReference>
<dbReference type="GO" id="GO:0005524">
    <property type="term" value="F:ATP binding"/>
    <property type="evidence" value="ECO:0007669"/>
    <property type="project" value="UniProtKB-KW"/>
</dbReference>
<dbReference type="Gene3D" id="3.40.50.300">
    <property type="entry name" value="P-loop containing nucleotide triphosphate hydrolases"/>
    <property type="match status" value="2"/>
</dbReference>
<dbReference type="InterPro" id="IPR045055">
    <property type="entry name" value="DNA2/NAM7-like"/>
</dbReference>
<feature type="domain" description="DNA2/NAM7 helicase helicase" evidence="6">
    <location>
        <begin position="404"/>
        <end position="481"/>
    </location>
</feature>
<feature type="domain" description="DNA2/NAM7 helicase-like C-terminal" evidence="7">
    <location>
        <begin position="489"/>
        <end position="684"/>
    </location>
</feature>
<feature type="compositionally biased region" description="Polar residues" evidence="5">
    <location>
        <begin position="1224"/>
        <end position="1243"/>
    </location>
</feature>
<reference evidence="9" key="2">
    <citation type="submission" date="2021-12" db="EMBL/GenBank/DDBJ databases">
        <title>Resequencing data analysis of finger millet.</title>
        <authorList>
            <person name="Hatakeyama M."/>
            <person name="Aluri S."/>
            <person name="Balachadran M.T."/>
            <person name="Sivarajan S.R."/>
            <person name="Poveda L."/>
            <person name="Shimizu-Inatsugi R."/>
            <person name="Schlapbach R."/>
            <person name="Sreeman S.M."/>
            <person name="Shimizu K.K."/>
        </authorList>
    </citation>
    <scope>NUCLEOTIDE SEQUENCE</scope>
</reference>
<feature type="domain" description="DUF6469" evidence="8">
    <location>
        <begin position="119"/>
        <end position="203"/>
    </location>
</feature>
<dbReference type="Pfam" id="PF13087">
    <property type="entry name" value="AAA_12"/>
    <property type="match status" value="1"/>
</dbReference>
<evidence type="ECO:0000259" key="6">
    <source>
        <dbReference type="Pfam" id="PF13086"/>
    </source>
</evidence>
<dbReference type="InterPro" id="IPR041677">
    <property type="entry name" value="DNA2/NAM7_AAA_11"/>
</dbReference>
<dbReference type="Pfam" id="PF13086">
    <property type="entry name" value="AAA_11"/>
    <property type="match status" value="1"/>
</dbReference>
<proteinExistence type="predicted"/>
<feature type="region of interest" description="Disordered" evidence="5">
    <location>
        <begin position="1018"/>
        <end position="1079"/>
    </location>
</feature>
<dbReference type="FunFam" id="3.40.50.300:FF:000326">
    <property type="entry name" value="P-loop containing nucleoside triphosphate hydrolase"/>
    <property type="match status" value="1"/>
</dbReference>
<dbReference type="PANTHER" id="PTHR10887:SF520">
    <property type="entry name" value="P-LOOP CONTAINING NUCLEOSIDE TRIPHOSPHATE HYDROLASE SUPERFAMILY PROTEIN"/>
    <property type="match status" value="1"/>
</dbReference>
<dbReference type="InterPro" id="IPR027417">
    <property type="entry name" value="P-loop_NTPase"/>
</dbReference>
<feature type="compositionally biased region" description="Basic and acidic residues" evidence="5">
    <location>
        <begin position="1245"/>
        <end position="1255"/>
    </location>
</feature>
<keyword evidence="10" id="KW-1185">Reference proteome</keyword>
<feature type="region of interest" description="Disordered" evidence="5">
    <location>
        <begin position="731"/>
        <end position="785"/>
    </location>
</feature>
<dbReference type="InterPro" id="IPR047187">
    <property type="entry name" value="SF1_C_Upf1"/>
</dbReference>
<feature type="compositionally biased region" description="Basic and acidic residues" evidence="5">
    <location>
        <begin position="1"/>
        <end position="15"/>
    </location>
</feature>
<dbReference type="InterPro" id="IPR045529">
    <property type="entry name" value="DUF6469"/>
</dbReference>
<evidence type="ECO:0000256" key="1">
    <source>
        <dbReference type="ARBA" id="ARBA00022741"/>
    </source>
</evidence>
<evidence type="ECO:0000256" key="4">
    <source>
        <dbReference type="ARBA" id="ARBA00022840"/>
    </source>
</evidence>
<evidence type="ECO:0000256" key="2">
    <source>
        <dbReference type="ARBA" id="ARBA00022801"/>
    </source>
</evidence>
<dbReference type="PANTHER" id="PTHR10887">
    <property type="entry name" value="DNA2/NAM7 HELICASE FAMILY"/>
    <property type="match status" value="1"/>
</dbReference>
<dbReference type="EMBL" id="BQKI01000003">
    <property type="protein sequence ID" value="GJM91338.1"/>
    <property type="molecule type" value="Genomic_DNA"/>
</dbReference>
<dbReference type="Pfam" id="PF20073">
    <property type="entry name" value="DUF6469"/>
    <property type="match status" value="1"/>
</dbReference>